<organism evidence="1 2">
    <name type="scientific">Auriscalpium vulgare</name>
    <dbReference type="NCBI Taxonomy" id="40419"/>
    <lineage>
        <taxon>Eukaryota</taxon>
        <taxon>Fungi</taxon>
        <taxon>Dikarya</taxon>
        <taxon>Basidiomycota</taxon>
        <taxon>Agaricomycotina</taxon>
        <taxon>Agaricomycetes</taxon>
        <taxon>Russulales</taxon>
        <taxon>Auriscalpiaceae</taxon>
        <taxon>Auriscalpium</taxon>
    </lineage>
</organism>
<dbReference type="Proteomes" id="UP000814033">
    <property type="component" value="Unassembled WGS sequence"/>
</dbReference>
<evidence type="ECO:0000313" key="1">
    <source>
        <dbReference type="EMBL" id="KAI0049861.1"/>
    </source>
</evidence>
<evidence type="ECO:0000313" key="2">
    <source>
        <dbReference type="Proteomes" id="UP000814033"/>
    </source>
</evidence>
<sequence length="606" mass="65651">MSGHFTTSTKPTSNATLVASKLGESPGTPQFFPALLNHIKSTAPGLPIEPVIFQSILLCLLAGPGRNLLLRTREEDVGVVQSLATLILTDVMGLKTQRPKLNASLRPSPSTFVSSLFFSRKQKRLSSGSRQVSPFRTRAKRSRSYPLPAGPDAAPRISASEDGSGGSPAIYPRELGQYRPLSRPSLRALSHSDPVTAAPVPESPVLIPSSEFDLPHALVLSGLEHASIPCQRALLHTLLEQRVTLDDGIGGKSWSLPDDFFLICVCPWDPRERPPLQKSLLDKFSMSATIGLHASTRQAYATYLSAHLPSSQSLHTPATPSTPALFSPASLASPASAPLPLDLISRLRELSSPTHVSLHPTLRVYMADLFAAARHYHELDGTLLSARAMGDAEALVRAHRMLGGTVNLVQRAVALEAQALAQMRLQSQSALSGTYETSARDALTFEGIAHEADINDGHQVQVQLQWGNSEALSDNTAGGPMAASTFHPSVASNVSLEHSEAHSPAHPVEHQQPEIQQPVEWLHQNSTARWDVSEIDVAKIVPRVITHRLRVRDGPEDELLSSVVCTAVPPQRSDADNREEEDGMGGKETWRRRTVKEILVKLMAEV</sequence>
<proteinExistence type="predicted"/>
<comment type="caution">
    <text evidence="1">The sequence shown here is derived from an EMBL/GenBank/DDBJ whole genome shotgun (WGS) entry which is preliminary data.</text>
</comment>
<accession>A0ACB8S1X6</accession>
<reference evidence="1" key="1">
    <citation type="submission" date="2021-02" db="EMBL/GenBank/DDBJ databases">
        <authorList>
            <consortium name="DOE Joint Genome Institute"/>
            <person name="Ahrendt S."/>
            <person name="Looney B.P."/>
            <person name="Miyauchi S."/>
            <person name="Morin E."/>
            <person name="Drula E."/>
            <person name="Courty P.E."/>
            <person name="Chicoki N."/>
            <person name="Fauchery L."/>
            <person name="Kohler A."/>
            <person name="Kuo A."/>
            <person name="Labutti K."/>
            <person name="Pangilinan J."/>
            <person name="Lipzen A."/>
            <person name="Riley R."/>
            <person name="Andreopoulos W."/>
            <person name="He G."/>
            <person name="Johnson J."/>
            <person name="Barry K.W."/>
            <person name="Grigoriev I.V."/>
            <person name="Nagy L."/>
            <person name="Hibbett D."/>
            <person name="Henrissat B."/>
            <person name="Matheny P.B."/>
            <person name="Labbe J."/>
            <person name="Martin F."/>
        </authorList>
    </citation>
    <scope>NUCLEOTIDE SEQUENCE</scope>
    <source>
        <strain evidence="1">FP105234-sp</strain>
    </source>
</reference>
<reference evidence="1" key="2">
    <citation type="journal article" date="2022" name="New Phytol.">
        <title>Evolutionary transition to the ectomycorrhizal habit in the genomes of a hyperdiverse lineage of mushroom-forming fungi.</title>
        <authorList>
            <person name="Looney B."/>
            <person name="Miyauchi S."/>
            <person name="Morin E."/>
            <person name="Drula E."/>
            <person name="Courty P.E."/>
            <person name="Kohler A."/>
            <person name="Kuo A."/>
            <person name="LaButti K."/>
            <person name="Pangilinan J."/>
            <person name="Lipzen A."/>
            <person name="Riley R."/>
            <person name="Andreopoulos W."/>
            <person name="He G."/>
            <person name="Johnson J."/>
            <person name="Nolan M."/>
            <person name="Tritt A."/>
            <person name="Barry K.W."/>
            <person name="Grigoriev I.V."/>
            <person name="Nagy L.G."/>
            <person name="Hibbett D."/>
            <person name="Henrissat B."/>
            <person name="Matheny P.B."/>
            <person name="Labbe J."/>
            <person name="Martin F.M."/>
        </authorList>
    </citation>
    <scope>NUCLEOTIDE SEQUENCE</scope>
    <source>
        <strain evidence="1">FP105234-sp</strain>
    </source>
</reference>
<dbReference type="EMBL" id="MU275868">
    <property type="protein sequence ID" value="KAI0049861.1"/>
    <property type="molecule type" value="Genomic_DNA"/>
</dbReference>
<gene>
    <name evidence="1" type="ORF">FA95DRAFT_1488392</name>
</gene>
<name>A0ACB8S1X6_9AGAM</name>
<protein>
    <submittedName>
        <fullName evidence="1">Uncharacterized protein</fullName>
    </submittedName>
</protein>
<keyword evidence="2" id="KW-1185">Reference proteome</keyword>